<keyword evidence="2" id="KW-1185">Reference proteome</keyword>
<dbReference type="Gene3D" id="3.30.110.170">
    <property type="entry name" value="Protein of unknown function (DUF541), domain 1"/>
    <property type="match status" value="1"/>
</dbReference>
<organism evidence="1 2">
    <name type="scientific">Haladaptatus litoreus</name>
    <dbReference type="NCBI Taxonomy" id="553468"/>
    <lineage>
        <taxon>Archaea</taxon>
        <taxon>Methanobacteriati</taxon>
        <taxon>Methanobacteriota</taxon>
        <taxon>Stenosarchaea group</taxon>
        <taxon>Halobacteria</taxon>
        <taxon>Halobacteriales</taxon>
        <taxon>Haladaptataceae</taxon>
        <taxon>Haladaptatus</taxon>
    </lineage>
</organism>
<dbReference type="AlphaFoldDB" id="A0A1N6UWH0"/>
<dbReference type="InterPro" id="IPR052022">
    <property type="entry name" value="26kDa_periplasmic_antigen"/>
</dbReference>
<evidence type="ECO:0008006" key="3">
    <source>
        <dbReference type="Google" id="ProtNLM"/>
    </source>
</evidence>
<evidence type="ECO:0000313" key="1">
    <source>
        <dbReference type="EMBL" id="SIQ70004.1"/>
    </source>
</evidence>
<reference evidence="2" key="1">
    <citation type="submission" date="2017-01" db="EMBL/GenBank/DDBJ databases">
        <authorList>
            <person name="Varghese N."/>
            <person name="Submissions S."/>
        </authorList>
    </citation>
    <scope>NUCLEOTIDE SEQUENCE [LARGE SCALE GENOMIC DNA]</scope>
    <source>
        <strain evidence="2">CGMCC 1.7737</strain>
    </source>
</reference>
<evidence type="ECO:0000313" key="2">
    <source>
        <dbReference type="Proteomes" id="UP000186914"/>
    </source>
</evidence>
<sequence length="245" mass="25906">MRRAVTTALVVLLFFGSIGGGASGATQGESTESNTTIRVSAVGEAESEPNQAIVLLSVVQSASDAETVRERLAQNSSRMRTALRESSVSDDHIRTVSFDIAEDRSEDGSQTEFRGIHTFEITVNDTSRVGEIIDTAVQNGASEVSGVEFTLSDNRTRELRATALETAMQSARTDAETIAGAENLSVVGVRNVSTVEPSFVPVEAQTTTVADAGGETEVESGPVTVSVQVVVTYEARESDTTRQTA</sequence>
<gene>
    <name evidence="1" type="ORF">SAMN05421858_0125</name>
</gene>
<dbReference type="PANTHER" id="PTHR34387">
    <property type="entry name" value="SLR1258 PROTEIN"/>
    <property type="match status" value="1"/>
</dbReference>
<protein>
    <recommendedName>
        <fullName evidence="3">SIMPL domain-containing protein</fullName>
    </recommendedName>
</protein>
<dbReference type="InterPro" id="IPR007497">
    <property type="entry name" value="SIMPL/DUF541"/>
</dbReference>
<dbReference type="Proteomes" id="UP000186914">
    <property type="component" value="Unassembled WGS sequence"/>
</dbReference>
<name>A0A1N6UWH0_9EURY</name>
<dbReference type="RefSeq" id="WP_076427076.1">
    <property type="nucleotide sequence ID" value="NZ_FTNO01000001.1"/>
</dbReference>
<dbReference type="Pfam" id="PF04402">
    <property type="entry name" value="SIMPL"/>
    <property type="match status" value="1"/>
</dbReference>
<proteinExistence type="predicted"/>
<dbReference type="Gene3D" id="3.30.70.2970">
    <property type="entry name" value="Protein of unknown function (DUF541), domain 2"/>
    <property type="match status" value="1"/>
</dbReference>
<dbReference type="PANTHER" id="PTHR34387:SF2">
    <property type="entry name" value="SLR1258 PROTEIN"/>
    <property type="match status" value="1"/>
</dbReference>
<dbReference type="EMBL" id="FTNO01000001">
    <property type="protein sequence ID" value="SIQ70004.1"/>
    <property type="molecule type" value="Genomic_DNA"/>
</dbReference>
<dbReference type="GO" id="GO:0006974">
    <property type="term" value="P:DNA damage response"/>
    <property type="evidence" value="ECO:0007669"/>
    <property type="project" value="TreeGrafter"/>
</dbReference>
<dbReference type="OrthoDB" id="12132at2157"/>
<accession>A0A1N6UWH0</accession>